<evidence type="ECO:0000313" key="4">
    <source>
        <dbReference type="Proteomes" id="UP000440732"/>
    </source>
</evidence>
<evidence type="ECO:0000256" key="2">
    <source>
        <dbReference type="SAM" id="Phobius"/>
    </source>
</evidence>
<comment type="caution">
    <text evidence="3">The sequence shown here is derived from an EMBL/GenBank/DDBJ whole genome shotgun (WGS) entry which is preliminary data.</text>
</comment>
<protein>
    <recommendedName>
        <fullName evidence="5">Transmembrane protein</fullName>
    </recommendedName>
</protein>
<feature type="region of interest" description="Disordered" evidence="1">
    <location>
        <begin position="280"/>
        <end position="305"/>
    </location>
</feature>
<evidence type="ECO:0000256" key="1">
    <source>
        <dbReference type="SAM" id="MobiDB-lite"/>
    </source>
</evidence>
<keyword evidence="2" id="KW-1133">Transmembrane helix</keyword>
<keyword evidence="2" id="KW-0812">Transmembrane</keyword>
<feature type="compositionally biased region" description="Low complexity" evidence="1">
    <location>
        <begin position="345"/>
        <end position="356"/>
    </location>
</feature>
<keyword evidence="2" id="KW-0472">Membrane</keyword>
<feature type="region of interest" description="Disordered" evidence="1">
    <location>
        <begin position="340"/>
        <end position="400"/>
    </location>
</feature>
<name>A0A6A3UNM9_9STRA</name>
<feature type="transmembrane region" description="Helical" evidence="2">
    <location>
        <begin position="44"/>
        <end position="61"/>
    </location>
</feature>
<dbReference type="EMBL" id="QXGA01000110">
    <property type="protein sequence ID" value="KAE9152338.1"/>
    <property type="molecule type" value="Genomic_DNA"/>
</dbReference>
<sequence length="400" mass="43581">MVAELRPRAASPSRDPLVAEAPLLPRYRGSLPPRPSSRWSLRRLMLLGLALYASLVVLWCVHINSRDGNRVDEPPGYFISAADLDDAKTEFLHAHEDRELRTEFPFAELEMEFLHQNLSVERDEHAIAEAEAHAKTLKPYPVSEGEIRRLGAAFHMIESPPAVAGKVVNDSFCGMTMASLRPRSNTAGVPEVEESGAALLPRHQAVASTTHAPSSGRSWLPRLLLLGGAVYAVLMLAWSSHNLSASESAASASQLTASGQEDGMDLAALLKAANLPTTDATATKQVQETQTIESTEEEEKEEEERATLYVATPIPTQAAIDRPMEASQVREALRQAREEVVATMEAEGSSNSAAASTRSGSQMSDEDKRQMEAEEQDRDVLLLPKGETRPRSLNSEPLST</sequence>
<dbReference type="Proteomes" id="UP000440732">
    <property type="component" value="Unassembled WGS sequence"/>
</dbReference>
<evidence type="ECO:0000313" key="3">
    <source>
        <dbReference type="EMBL" id="KAE9152338.1"/>
    </source>
</evidence>
<feature type="compositionally biased region" description="Polar residues" evidence="1">
    <location>
        <begin position="391"/>
        <end position="400"/>
    </location>
</feature>
<dbReference type="AlphaFoldDB" id="A0A6A3UNM9"/>
<evidence type="ECO:0008006" key="5">
    <source>
        <dbReference type="Google" id="ProtNLM"/>
    </source>
</evidence>
<reference evidence="3 4" key="1">
    <citation type="submission" date="2018-08" db="EMBL/GenBank/DDBJ databases">
        <title>Genomic investigation of the strawberry pathogen Phytophthora fragariae indicates pathogenicity is determined by transcriptional variation in three key races.</title>
        <authorList>
            <person name="Adams T.M."/>
            <person name="Armitage A.D."/>
            <person name="Sobczyk M.K."/>
            <person name="Bates H.J."/>
            <person name="Dunwell J.M."/>
            <person name="Nellist C.F."/>
            <person name="Harrison R.J."/>
        </authorList>
    </citation>
    <scope>NUCLEOTIDE SEQUENCE [LARGE SCALE GENOMIC DNA]</scope>
    <source>
        <strain evidence="3 4">NOV-5</strain>
    </source>
</reference>
<proteinExistence type="predicted"/>
<accession>A0A6A3UNM9</accession>
<organism evidence="3 4">
    <name type="scientific">Phytophthora fragariae</name>
    <dbReference type="NCBI Taxonomy" id="53985"/>
    <lineage>
        <taxon>Eukaryota</taxon>
        <taxon>Sar</taxon>
        <taxon>Stramenopiles</taxon>
        <taxon>Oomycota</taxon>
        <taxon>Peronosporomycetes</taxon>
        <taxon>Peronosporales</taxon>
        <taxon>Peronosporaceae</taxon>
        <taxon>Phytophthora</taxon>
    </lineage>
</organism>
<feature type="compositionally biased region" description="Acidic residues" evidence="1">
    <location>
        <begin position="294"/>
        <end position="304"/>
    </location>
</feature>
<gene>
    <name evidence="3" type="ORF">PF006_g3447</name>
</gene>